<feature type="binding site" evidence="13">
    <location>
        <begin position="341"/>
        <end position="347"/>
    </location>
    <ligand>
        <name>NADP(+)</name>
        <dbReference type="ChEBI" id="CHEBI:58349"/>
    </ligand>
</feature>
<feature type="modified residue" description="N6-acetyllysine" evidence="16">
    <location>
        <position position="144"/>
    </location>
</feature>
<evidence type="ECO:0000256" key="3">
    <source>
        <dbReference type="ARBA" id="ARBA00011738"/>
    </source>
</evidence>
<evidence type="ECO:0000256" key="6">
    <source>
        <dbReference type="ARBA" id="ARBA00022723"/>
    </source>
</evidence>
<gene>
    <name evidence="19" type="ordered locus">Alvin_2218</name>
</gene>
<dbReference type="EMBL" id="CP001896">
    <property type="protein sequence ID" value="ADC63137.1"/>
    <property type="molecule type" value="Genomic_DNA"/>
</dbReference>
<keyword evidence="10 14" id="KW-0464">Manganese</keyword>
<evidence type="ECO:0000256" key="5">
    <source>
        <dbReference type="ARBA" id="ARBA00022532"/>
    </source>
</evidence>
<feature type="modified residue" description="N6-succinyllysine" evidence="16">
    <location>
        <position position="244"/>
    </location>
</feature>
<evidence type="ECO:0000256" key="14">
    <source>
        <dbReference type="PIRSR" id="PIRSR604439-3"/>
    </source>
</evidence>
<dbReference type="Proteomes" id="UP000001441">
    <property type="component" value="Chromosome"/>
</dbReference>
<dbReference type="GO" id="GO:0004450">
    <property type="term" value="F:isocitrate dehydrogenase (NADP+) activity"/>
    <property type="evidence" value="ECO:0007669"/>
    <property type="project" value="UniProtKB-UniRule"/>
</dbReference>
<dbReference type="GO" id="GO:0006099">
    <property type="term" value="P:tricarboxylic acid cycle"/>
    <property type="evidence" value="ECO:0007669"/>
    <property type="project" value="UniProtKB-UniRule"/>
</dbReference>
<feature type="binding site" evidence="13">
    <location>
        <position position="106"/>
    </location>
    <ligand>
        <name>NADP(+)</name>
        <dbReference type="ChEBI" id="CHEBI:58349"/>
    </ligand>
</feature>
<evidence type="ECO:0000256" key="4">
    <source>
        <dbReference type="ARBA" id="ARBA00022435"/>
    </source>
</evidence>
<evidence type="ECO:0000256" key="10">
    <source>
        <dbReference type="ARBA" id="ARBA00023211"/>
    </source>
</evidence>
<keyword evidence="9 19" id="KW-0560">Oxidoreductase</keyword>
<dbReference type="AlphaFoldDB" id="D3RVX4"/>
<evidence type="ECO:0000313" key="19">
    <source>
        <dbReference type="EMBL" id="ADC63137.1"/>
    </source>
</evidence>
<protein>
    <recommendedName>
        <fullName evidence="17">Isocitrate dehydrogenase [NADP]</fullName>
        <ecNumber evidence="17">1.1.1.42</ecNumber>
    </recommendedName>
</protein>
<comment type="subunit">
    <text evidence="3">Homodimer.</text>
</comment>
<feature type="binding site" evidence="13">
    <location>
        <position position="354"/>
    </location>
    <ligand>
        <name>NADP(+)</name>
        <dbReference type="ChEBI" id="CHEBI:58349"/>
    </ligand>
</feature>
<evidence type="ECO:0000259" key="18">
    <source>
        <dbReference type="SMART" id="SM01329"/>
    </source>
</evidence>
<dbReference type="GO" id="GO:0051287">
    <property type="term" value="F:NAD binding"/>
    <property type="evidence" value="ECO:0007669"/>
    <property type="project" value="InterPro"/>
</dbReference>
<feature type="binding site" evidence="13">
    <location>
        <position position="397"/>
    </location>
    <ligand>
        <name>NADP(+)</name>
        <dbReference type="ChEBI" id="CHEBI:58349"/>
    </ligand>
</feature>
<keyword evidence="7 14" id="KW-0460">Magnesium</keyword>
<dbReference type="SUPFAM" id="SSF53659">
    <property type="entry name" value="Isocitrate/Isopropylmalate dehydrogenase-like"/>
    <property type="match status" value="1"/>
</dbReference>
<dbReference type="InterPro" id="IPR024084">
    <property type="entry name" value="IsoPropMal-DH-like_dom"/>
</dbReference>
<dbReference type="InterPro" id="IPR019818">
    <property type="entry name" value="IsoCit/isopropylmalate_DH_CS"/>
</dbReference>
<dbReference type="EC" id="1.1.1.42" evidence="17"/>
<dbReference type="NCBIfam" id="TIGR00183">
    <property type="entry name" value="prok_nadp_idh"/>
    <property type="match status" value="1"/>
</dbReference>
<dbReference type="PANTHER" id="PTHR43504:SF1">
    <property type="entry name" value="ISOCITRATE DEHYDROGENASE [NADP]"/>
    <property type="match status" value="1"/>
</dbReference>
<dbReference type="NCBIfam" id="NF005425">
    <property type="entry name" value="PRK07006.1"/>
    <property type="match status" value="1"/>
</dbReference>
<evidence type="ECO:0000313" key="20">
    <source>
        <dbReference type="Proteomes" id="UP000001441"/>
    </source>
</evidence>
<feature type="binding site" evidence="13">
    <location>
        <position position="393"/>
    </location>
    <ligand>
        <name>NADP(+)</name>
        <dbReference type="ChEBI" id="CHEBI:58349"/>
    </ligand>
</feature>
<feature type="site" description="Critical for catalysis" evidence="15">
    <location>
        <position position="232"/>
    </location>
</feature>
<name>D3RVX4_ALLVD</name>
<keyword evidence="5 17" id="KW-0816">Tricarboxylic acid cycle</keyword>
<dbReference type="SMART" id="SM01329">
    <property type="entry name" value="Iso_dh"/>
    <property type="match status" value="1"/>
</dbReference>
<dbReference type="KEGG" id="alv:Alvin_2218"/>
<feature type="binding site" evidence="12">
    <location>
        <position position="115"/>
    </location>
    <ligand>
        <name>D-threo-isocitrate</name>
        <dbReference type="ChEBI" id="CHEBI:15562"/>
    </ligand>
</feature>
<dbReference type="PANTHER" id="PTHR43504">
    <property type="entry name" value="ISOCITRATE DEHYDROGENASE [NADP]"/>
    <property type="match status" value="1"/>
</dbReference>
<dbReference type="RefSeq" id="WP_012971409.1">
    <property type="nucleotide sequence ID" value="NC_013851.1"/>
</dbReference>
<dbReference type="GO" id="GO:0006097">
    <property type="term" value="P:glyoxylate cycle"/>
    <property type="evidence" value="ECO:0007669"/>
    <property type="project" value="UniProtKB-KW"/>
</dbReference>
<dbReference type="OrthoDB" id="9806254at2"/>
<dbReference type="Pfam" id="PF00180">
    <property type="entry name" value="Iso_dh"/>
    <property type="match status" value="1"/>
</dbReference>
<sequence>MSYEKIQVPTTGEKISVNADFSLNVPDKPIIPFIEGDGIGIDITPVMRAVVDAAVAKSYGGQRQIQWMEIYAGEKSTRTYGEDVWLPEETLKAVKEFVVSIKGPLTTPVGGGIRSLNVTLRQELDLYVCLRPVRYFSGTPSPLKEPEHTDMVIFRENSEDIYAGIEWQEGTDGARKVIDFLRNEMGVTKIRFPETSGIGIKPVSREGTERLVRKAIQYAIDNDRASVTLVHKGNIMKFTEGAFKQWGYELAQREFGAVEIDGGPWCAFKNPRTGREIVVKDVIADAFLQQILLRPKEYDVIATLNLNGDYISDALAAQVGGIGMAPGANLSDSVAMFEATHGTAPKYAGKDQVNPASLILSAEMMLRHLGWTEAADLIIKGVEGAIAAKTVTYDLHRLMDGATKLSCSEFGEAVVGKM</sequence>
<evidence type="ECO:0000256" key="15">
    <source>
        <dbReference type="PIRSR" id="PIRSR604439-4"/>
    </source>
</evidence>
<comment type="cofactor">
    <cofactor evidence="1">
        <name>Mn(2+)</name>
        <dbReference type="ChEBI" id="CHEBI:29035"/>
    </cofactor>
</comment>
<dbReference type="InterPro" id="IPR004439">
    <property type="entry name" value="Isocitrate_DH_NADP_dimer_prok"/>
</dbReference>
<keyword evidence="20" id="KW-1185">Reference proteome</keyword>
<feature type="modified residue" description="N6-succinyllysine" evidence="16">
    <location>
        <position position="102"/>
    </location>
</feature>
<accession>D3RVX4</accession>
<organism evidence="19 20">
    <name type="scientific">Allochromatium vinosum (strain ATCC 17899 / DSM 180 / NBRC 103801 / NCIMB 10441 / D)</name>
    <name type="common">Chromatium vinosum</name>
    <dbReference type="NCBI Taxonomy" id="572477"/>
    <lineage>
        <taxon>Bacteria</taxon>
        <taxon>Pseudomonadati</taxon>
        <taxon>Pseudomonadota</taxon>
        <taxon>Gammaproteobacteria</taxon>
        <taxon>Chromatiales</taxon>
        <taxon>Chromatiaceae</taxon>
        <taxon>Allochromatium</taxon>
    </lineage>
</organism>
<reference evidence="19 20" key="1">
    <citation type="journal article" date="2011" name="Stand. Genomic Sci.">
        <title>Complete genome sequence of Allochromatium vinosum DSM 180(T).</title>
        <authorList>
            <person name="Weissgerber T."/>
            <person name="Zigann R."/>
            <person name="Bruce D."/>
            <person name="Chang Y.J."/>
            <person name="Detter J.C."/>
            <person name="Han C."/>
            <person name="Hauser L."/>
            <person name="Jeffries C.D."/>
            <person name="Land M."/>
            <person name="Munk A.C."/>
            <person name="Tapia R."/>
            <person name="Dahl C."/>
        </authorList>
    </citation>
    <scope>NUCLEOTIDE SEQUENCE [LARGE SCALE GENOMIC DNA]</scope>
    <source>
        <strain evidence="20">ATCC 17899 / DSM 180 / NBRC 103801 / NCIMB 10441 / D</strain>
    </source>
</reference>
<evidence type="ECO:0000256" key="7">
    <source>
        <dbReference type="ARBA" id="ARBA00022842"/>
    </source>
</evidence>
<keyword evidence="4 17" id="KW-0329">Glyoxylate bypass</keyword>
<evidence type="ECO:0000256" key="9">
    <source>
        <dbReference type="ARBA" id="ARBA00023002"/>
    </source>
</evidence>
<keyword evidence="8 13" id="KW-0521">NADP</keyword>
<dbReference type="Gene3D" id="3.40.718.10">
    <property type="entry name" value="Isopropylmalate Dehydrogenase"/>
    <property type="match status" value="1"/>
</dbReference>
<evidence type="ECO:0000256" key="16">
    <source>
        <dbReference type="PIRSR" id="PIRSR604439-5"/>
    </source>
</evidence>
<proteinExistence type="inferred from homology"/>
<dbReference type="HOGENOM" id="CLU_031953_7_1_6"/>
<feature type="domain" description="Isopropylmalate dehydrogenase-like" evidence="18">
    <location>
        <begin position="30"/>
        <end position="414"/>
    </location>
</feature>
<comment type="similarity">
    <text evidence="2">Belongs to the isocitrate and isopropylmalate dehydrogenases family.</text>
</comment>
<dbReference type="STRING" id="572477.Alvin_2218"/>
<dbReference type="GO" id="GO:0000287">
    <property type="term" value="F:magnesium ion binding"/>
    <property type="evidence" value="ECO:0007669"/>
    <property type="project" value="InterPro"/>
</dbReference>
<dbReference type="eggNOG" id="COG0538">
    <property type="taxonomic scope" value="Bacteria"/>
</dbReference>
<feature type="modified residue" description="Phosphoserine" evidence="16">
    <location>
        <position position="115"/>
    </location>
</feature>
<comment type="cofactor">
    <cofactor evidence="14">
        <name>Mg(2+)</name>
        <dbReference type="ChEBI" id="CHEBI:18420"/>
    </cofactor>
    <cofactor evidence="14">
        <name>Mn(2+)</name>
        <dbReference type="ChEBI" id="CHEBI:29035"/>
    </cofactor>
    <text evidence="14">Binds 1 Mg(2+) or Mn(2+) ion per subunit.</text>
</comment>
<feature type="binding site" evidence="12">
    <location>
        <position position="121"/>
    </location>
    <ligand>
        <name>D-threo-isocitrate</name>
        <dbReference type="ChEBI" id="CHEBI:15562"/>
    </ligand>
</feature>
<comment type="catalytic activity">
    <reaction evidence="11">
        <text>D-threo-isocitrate + NADP(+) = 2-oxoglutarate + CO2 + NADPH</text>
        <dbReference type="Rhea" id="RHEA:19629"/>
        <dbReference type="ChEBI" id="CHEBI:15562"/>
        <dbReference type="ChEBI" id="CHEBI:16526"/>
        <dbReference type="ChEBI" id="CHEBI:16810"/>
        <dbReference type="ChEBI" id="CHEBI:57783"/>
        <dbReference type="ChEBI" id="CHEBI:58349"/>
        <dbReference type="EC" id="1.1.1.42"/>
    </reaction>
</comment>
<feature type="binding site" evidence="12">
    <location>
        <position position="131"/>
    </location>
    <ligand>
        <name>D-threo-isocitrate</name>
        <dbReference type="ChEBI" id="CHEBI:15562"/>
    </ligand>
</feature>
<keyword evidence="6 17" id="KW-0479">Metal-binding</keyword>
<feature type="site" description="Critical for catalysis" evidence="15">
    <location>
        <position position="162"/>
    </location>
</feature>
<evidence type="ECO:0000256" key="17">
    <source>
        <dbReference type="RuleBase" id="RU004446"/>
    </source>
</evidence>
<evidence type="ECO:0000256" key="2">
    <source>
        <dbReference type="ARBA" id="ARBA00007769"/>
    </source>
</evidence>
<evidence type="ECO:0000256" key="11">
    <source>
        <dbReference type="ARBA" id="ARBA00023554"/>
    </source>
</evidence>
<evidence type="ECO:0000256" key="1">
    <source>
        <dbReference type="ARBA" id="ARBA00001936"/>
    </source>
</evidence>
<feature type="binding site" evidence="12">
    <location>
        <position position="117"/>
    </location>
    <ligand>
        <name>D-threo-isocitrate</name>
        <dbReference type="ChEBI" id="CHEBI:15562"/>
    </ligand>
</feature>
<evidence type="ECO:0000256" key="12">
    <source>
        <dbReference type="PIRSR" id="PIRSR604439-1"/>
    </source>
</evidence>
<feature type="binding site" evidence="14">
    <location>
        <position position="309"/>
    </location>
    <ligand>
        <name>Mg(2+)</name>
        <dbReference type="ChEBI" id="CHEBI:18420"/>
    </ligand>
</feature>
<evidence type="ECO:0000256" key="8">
    <source>
        <dbReference type="ARBA" id="ARBA00022857"/>
    </source>
</evidence>
<feature type="binding site" evidence="12">
    <location>
        <position position="155"/>
    </location>
    <ligand>
        <name>D-threo-isocitrate</name>
        <dbReference type="ChEBI" id="CHEBI:15562"/>
    </ligand>
</feature>
<dbReference type="PROSITE" id="PS00470">
    <property type="entry name" value="IDH_IMDH"/>
    <property type="match status" value="1"/>
</dbReference>
<evidence type="ECO:0000256" key="13">
    <source>
        <dbReference type="PIRSR" id="PIRSR604439-2"/>
    </source>
</evidence>